<dbReference type="KEGG" id="ehx:EMIHUDRAFT_239826"/>
<dbReference type="InterPro" id="IPR003782">
    <property type="entry name" value="SCO1/SenC"/>
</dbReference>
<dbReference type="AlphaFoldDB" id="A0A0D3JIF8"/>
<accession>A0A0D3JIF8</accession>
<keyword evidence="2" id="KW-0479">Metal-binding</keyword>
<dbReference type="PaxDb" id="2903-EOD23293"/>
<dbReference type="RefSeq" id="XP_005775722.1">
    <property type="nucleotide sequence ID" value="XM_005775665.1"/>
</dbReference>
<keyword evidence="3" id="KW-1015">Disulfide bond</keyword>
<dbReference type="CDD" id="cd02968">
    <property type="entry name" value="SCO"/>
    <property type="match status" value="1"/>
</dbReference>
<dbReference type="GeneID" id="17268849"/>
<dbReference type="EnsemblProtists" id="EOD23293">
    <property type="protein sequence ID" value="EOD23293"/>
    <property type="gene ID" value="EMIHUDRAFT_239826"/>
</dbReference>
<dbReference type="InterPro" id="IPR036249">
    <property type="entry name" value="Thioredoxin-like_sf"/>
</dbReference>
<reference evidence="5" key="1">
    <citation type="journal article" date="2013" name="Nature">
        <title>Pan genome of the phytoplankton Emiliania underpins its global distribution.</title>
        <authorList>
            <person name="Read B.A."/>
            <person name="Kegel J."/>
            <person name="Klute M.J."/>
            <person name="Kuo A."/>
            <person name="Lefebvre S.C."/>
            <person name="Maumus F."/>
            <person name="Mayer C."/>
            <person name="Miller J."/>
            <person name="Monier A."/>
            <person name="Salamov A."/>
            <person name="Young J."/>
            <person name="Aguilar M."/>
            <person name="Claverie J.M."/>
            <person name="Frickenhaus S."/>
            <person name="Gonzalez K."/>
            <person name="Herman E.K."/>
            <person name="Lin Y.C."/>
            <person name="Napier J."/>
            <person name="Ogata H."/>
            <person name="Sarno A.F."/>
            <person name="Shmutz J."/>
            <person name="Schroeder D."/>
            <person name="de Vargas C."/>
            <person name="Verret F."/>
            <person name="von Dassow P."/>
            <person name="Valentin K."/>
            <person name="Van de Peer Y."/>
            <person name="Wheeler G."/>
            <person name="Dacks J.B."/>
            <person name="Delwiche C.F."/>
            <person name="Dyhrman S.T."/>
            <person name="Glockner G."/>
            <person name="John U."/>
            <person name="Richards T."/>
            <person name="Worden A.Z."/>
            <person name="Zhang X."/>
            <person name="Grigoriev I.V."/>
            <person name="Allen A.E."/>
            <person name="Bidle K."/>
            <person name="Borodovsky M."/>
            <person name="Bowler C."/>
            <person name="Brownlee C."/>
            <person name="Cock J.M."/>
            <person name="Elias M."/>
            <person name="Gladyshev V.N."/>
            <person name="Groth M."/>
            <person name="Guda C."/>
            <person name="Hadaegh A."/>
            <person name="Iglesias-Rodriguez M.D."/>
            <person name="Jenkins J."/>
            <person name="Jones B.M."/>
            <person name="Lawson T."/>
            <person name="Leese F."/>
            <person name="Lindquist E."/>
            <person name="Lobanov A."/>
            <person name="Lomsadze A."/>
            <person name="Malik S.B."/>
            <person name="Marsh M.E."/>
            <person name="Mackinder L."/>
            <person name="Mock T."/>
            <person name="Mueller-Roeber B."/>
            <person name="Pagarete A."/>
            <person name="Parker M."/>
            <person name="Probert I."/>
            <person name="Quesneville H."/>
            <person name="Raines C."/>
            <person name="Rensing S.A."/>
            <person name="Riano-Pachon D.M."/>
            <person name="Richier S."/>
            <person name="Rokitta S."/>
            <person name="Shiraiwa Y."/>
            <person name="Soanes D.M."/>
            <person name="van der Giezen M."/>
            <person name="Wahlund T.M."/>
            <person name="Williams B."/>
            <person name="Wilson W."/>
            <person name="Wolfe G."/>
            <person name="Wurch L.L."/>
        </authorList>
    </citation>
    <scope>NUCLEOTIDE SEQUENCE</scope>
</reference>
<dbReference type="PANTHER" id="PTHR12151">
    <property type="entry name" value="ELECTRON TRANSPORT PROTIN SCO1/SENC FAMILY MEMBER"/>
    <property type="match status" value="1"/>
</dbReference>
<dbReference type="eggNOG" id="KOG2792">
    <property type="taxonomic scope" value="Eukaryota"/>
</dbReference>
<name>A0A0D3JIF8_EMIH1</name>
<dbReference type="Gene3D" id="3.40.30.10">
    <property type="entry name" value="Glutaredoxin"/>
    <property type="match status" value="1"/>
</dbReference>
<feature type="disulfide bond" description="Redox-active" evidence="3">
    <location>
        <begin position="660"/>
        <end position="664"/>
    </location>
</feature>
<dbReference type="SUPFAM" id="SSF52833">
    <property type="entry name" value="Thioredoxin-like"/>
    <property type="match status" value="1"/>
</dbReference>
<evidence type="ECO:0000313" key="5">
    <source>
        <dbReference type="Proteomes" id="UP000013827"/>
    </source>
</evidence>
<dbReference type="GO" id="GO:0046872">
    <property type="term" value="F:metal ion binding"/>
    <property type="evidence" value="ECO:0007669"/>
    <property type="project" value="UniProtKB-KW"/>
</dbReference>
<reference evidence="4" key="2">
    <citation type="submission" date="2024-10" db="UniProtKB">
        <authorList>
            <consortium name="EnsemblProtists"/>
        </authorList>
    </citation>
    <scope>IDENTIFICATION</scope>
</reference>
<evidence type="ECO:0000256" key="2">
    <source>
        <dbReference type="PIRSR" id="PIRSR603782-1"/>
    </source>
</evidence>
<feature type="binding site" evidence="2">
    <location>
        <position position="664"/>
    </location>
    <ligand>
        <name>Cu cation</name>
        <dbReference type="ChEBI" id="CHEBI:23378"/>
    </ligand>
</feature>
<keyword evidence="5" id="KW-1185">Reference proteome</keyword>
<evidence type="ECO:0000256" key="3">
    <source>
        <dbReference type="PIRSR" id="PIRSR603782-2"/>
    </source>
</evidence>
<protein>
    <submittedName>
        <fullName evidence="4">Uncharacterized protein</fullName>
    </submittedName>
</protein>
<feature type="binding site" evidence="2">
    <location>
        <position position="660"/>
    </location>
    <ligand>
        <name>Cu cation</name>
        <dbReference type="ChEBI" id="CHEBI:23378"/>
    </ligand>
</feature>
<dbReference type="PANTHER" id="PTHR12151:SF25">
    <property type="entry name" value="LINALOOL DEHYDRATASE_ISOMERASE DOMAIN-CONTAINING PROTEIN"/>
    <property type="match status" value="1"/>
</dbReference>
<keyword evidence="2" id="KW-0186">Copper</keyword>
<proteinExistence type="inferred from homology"/>
<evidence type="ECO:0000256" key="1">
    <source>
        <dbReference type="ARBA" id="ARBA00010996"/>
    </source>
</evidence>
<dbReference type="Pfam" id="PF02630">
    <property type="entry name" value="SCO1-SenC"/>
    <property type="match status" value="1"/>
</dbReference>
<dbReference type="HOGENOM" id="CLU_398193_0_0_1"/>
<sequence length="692" mass="73039">MANPLCLTSNVFKDPHLNFAFGGNADFRGRHGVLYNFLSAPGLSVNIKTEEAIFKIHDGALTVNGSFLTEAHVVARVGAVGGHAGHKAVASFWSTELNEHNWGFQVVNGSCGGRPFKFGKHGGKKCFELTMAMEHSSASFALPDWTVTVHGMRSVPNDLDWVAGPRHRLDISFASRGSLARSKPHGLIGQSFATPGLVRNGKVDEYPWEGSFTTSAMAEGAIEGAASQYEVASPFATSFAFGRFDAAAVNVDPSPKHEASGVIDASSVERVSVPALAAERRRLSEAPCPPPSPAAACQAVSAGCSSSLSCTEDQCLGCKDGCDCRWSATVPEECADTATSPLGVCSGNDSRCGHFNNGNPTSNVNNAPGCPDASSCTEASCLGCVDGCDCRWRESRTATVSAPPPPPPPVRATKIYCQNSNEVCDADWWFEPSFNNRVMDGSAGKEMWCQGSNAICAIMDAEKVICSGSKAQCYYKPGEAFRCVGNGCPTCLGAGAQCIEGSAVGDWSHIQMNSAIGATMTFDGSGSYTQIKCTGVSSKCNCGAAEKCECPGTASRLCRPPLAAFRLLSSAAGPSAPSPSASAARRAMRSPVTWLSAAATLGVLYAGYEWQYQRQLHRQRAAGRPDLGGPWSLVGVDGQRVTSEQLQGQWVLLYFGFTKCPDICPQEMDKLTAVLRSLDGKGQRSSTNGSSR</sequence>
<organism evidence="4 5">
    <name type="scientific">Emiliania huxleyi (strain CCMP1516)</name>
    <dbReference type="NCBI Taxonomy" id="280463"/>
    <lineage>
        <taxon>Eukaryota</taxon>
        <taxon>Haptista</taxon>
        <taxon>Haptophyta</taxon>
        <taxon>Prymnesiophyceae</taxon>
        <taxon>Isochrysidales</taxon>
        <taxon>Noelaerhabdaceae</taxon>
        <taxon>Emiliania</taxon>
    </lineage>
</organism>
<comment type="similarity">
    <text evidence="1">Belongs to the SCO1/2 family.</text>
</comment>
<evidence type="ECO:0000313" key="4">
    <source>
        <dbReference type="EnsemblProtists" id="EOD23293"/>
    </source>
</evidence>
<dbReference type="STRING" id="2903.R1CK59"/>
<dbReference type="Proteomes" id="UP000013827">
    <property type="component" value="Unassembled WGS sequence"/>
</dbReference>